<accession>A0A2K1P269</accession>
<keyword evidence="5" id="KW-0408">Iron</keyword>
<evidence type="ECO:0000256" key="1">
    <source>
        <dbReference type="ARBA" id="ARBA00001966"/>
    </source>
</evidence>
<dbReference type="InterPro" id="IPR034428">
    <property type="entry name" value="ThiH/NoCL/HydG-like"/>
</dbReference>
<dbReference type="SMART" id="SM00876">
    <property type="entry name" value="BATS"/>
    <property type="match status" value="1"/>
</dbReference>
<dbReference type="GO" id="GO:0046872">
    <property type="term" value="F:metal ion binding"/>
    <property type="evidence" value="ECO:0007669"/>
    <property type="project" value="UniProtKB-KW"/>
</dbReference>
<dbReference type="InterPro" id="IPR024007">
    <property type="entry name" value="FeFe-hyd_mat_HydG"/>
</dbReference>
<dbReference type="GO" id="GO:0003824">
    <property type="term" value="F:catalytic activity"/>
    <property type="evidence" value="ECO:0007669"/>
    <property type="project" value="InterPro"/>
</dbReference>
<dbReference type="EMBL" id="AZRL01000011">
    <property type="protein sequence ID" value="PNR96872.1"/>
    <property type="molecule type" value="Genomic_DNA"/>
</dbReference>
<evidence type="ECO:0000256" key="2">
    <source>
        <dbReference type="ARBA" id="ARBA00022485"/>
    </source>
</evidence>
<name>A0A2K1P269_9BACT</name>
<dbReference type="InterPro" id="IPR058240">
    <property type="entry name" value="rSAM_sf"/>
</dbReference>
<dbReference type="Gene3D" id="3.20.20.70">
    <property type="entry name" value="Aldolase class I"/>
    <property type="match status" value="1"/>
</dbReference>
<dbReference type="SFLD" id="SFLDS00029">
    <property type="entry name" value="Radical_SAM"/>
    <property type="match status" value="1"/>
</dbReference>
<comment type="caution">
    <text evidence="8">The sequence shown here is derived from an EMBL/GenBank/DDBJ whole genome shotgun (WGS) entry which is preliminary data.</text>
</comment>
<dbReference type="RefSeq" id="WP_103066751.1">
    <property type="nucleotide sequence ID" value="NZ_AZRL01000011.1"/>
</dbReference>
<dbReference type="Proteomes" id="UP000236434">
    <property type="component" value="Unassembled WGS sequence"/>
</dbReference>
<keyword evidence="2" id="KW-0004">4Fe-4S</keyword>
<evidence type="ECO:0000313" key="9">
    <source>
        <dbReference type="Proteomes" id="UP000236434"/>
    </source>
</evidence>
<dbReference type="PROSITE" id="PS51918">
    <property type="entry name" value="RADICAL_SAM"/>
    <property type="match status" value="1"/>
</dbReference>
<dbReference type="SFLD" id="SFLDF00319">
    <property type="entry name" value="Fe_hydrogenase_maturase_(HydG"/>
    <property type="match status" value="1"/>
</dbReference>
<dbReference type="SFLD" id="SFLDG01081">
    <property type="entry name" value="cleavage_of_the_Ca-Cb_bond_in"/>
    <property type="match status" value="1"/>
</dbReference>
<evidence type="ECO:0000256" key="4">
    <source>
        <dbReference type="ARBA" id="ARBA00022723"/>
    </source>
</evidence>
<evidence type="ECO:0000259" key="7">
    <source>
        <dbReference type="PROSITE" id="PS51918"/>
    </source>
</evidence>
<dbReference type="Pfam" id="PF06968">
    <property type="entry name" value="BATS"/>
    <property type="match status" value="1"/>
</dbReference>
<dbReference type="GO" id="GO:0042364">
    <property type="term" value="P:water-soluble vitamin biosynthetic process"/>
    <property type="evidence" value="ECO:0007669"/>
    <property type="project" value="UniProtKB-ARBA"/>
</dbReference>
<evidence type="ECO:0000256" key="6">
    <source>
        <dbReference type="ARBA" id="ARBA00023014"/>
    </source>
</evidence>
<dbReference type="SUPFAM" id="SSF102114">
    <property type="entry name" value="Radical SAM enzymes"/>
    <property type="match status" value="1"/>
</dbReference>
<organism evidence="8 9">
    <name type="scientific">Petrotoga olearia DSM 13574</name>
    <dbReference type="NCBI Taxonomy" id="1122955"/>
    <lineage>
        <taxon>Bacteria</taxon>
        <taxon>Thermotogati</taxon>
        <taxon>Thermotogota</taxon>
        <taxon>Thermotogae</taxon>
        <taxon>Petrotogales</taxon>
        <taxon>Petrotogaceae</taxon>
        <taxon>Petrotoga</taxon>
    </lineage>
</organism>
<dbReference type="GO" id="GO:0044272">
    <property type="term" value="P:sulfur compound biosynthetic process"/>
    <property type="evidence" value="ECO:0007669"/>
    <property type="project" value="UniProtKB-ARBA"/>
</dbReference>
<keyword evidence="3" id="KW-0949">S-adenosyl-L-methionine</keyword>
<dbReference type="PANTHER" id="PTHR43583:SF2">
    <property type="entry name" value="THIAZOLE BIOSYNTHESIS PROTEIN"/>
    <property type="match status" value="1"/>
</dbReference>
<gene>
    <name evidence="8" type="ORF">X929_04035</name>
</gene>
<dbReference type="InterPro" id="IPR010722">
    <property type="entry name" value="BATS_dom"/>
</dbReference>
<protein>
    <submittedName>
        <fullName evidence="8">Thiamine biosynthesis protein ThiH</fullName>
    </submittedName>
</protein>
<evidence type="ECO:0000313" key="8">
    <source>
        <dbReference type="EMBL" id="PNR96872.1"/>
    </source>
</evidence>
<keyword evidence="6" id="KW-0411">Iron-sulfur</keyword>
<dbReference type="PANTHER" id="PTHR43583">
    <property type="entry name" value="2-IMINOACETATE SYNTHASE"/>
    <property type="match status" value="1"/>
</dbReference>
<comment type="cofactor">
    <cofactor evidence="1">
        <name>[4Fe-4S] cluster</name>
        <dbReference type="ChEBI" id="CHEBI:49883"/>
    </cofactor>
</comment>
<dbReference type="OrthoDB" id="9801120at2"/>
<dbReference type="CDD" id="cd01335">
    <property type="entry name" value="Radical_SAM"/>
    <property type="match status" value="1"/>
</dbReference>
<dbReference type="AlphaFoldDB" id="A0A2K1P269"/>
<reference evidence="8 9" key="1">
    <citation type="submission" date="2013-12" db="EMBL/GenBank/DDBJ databases">
        <title>Comparative genomics of Petrotoga isolates.</title>
        <authorList>
            <person name="Nesbo C.L."/>
            <person name="Charchuk R."/>
            <person name="Chow K."/>
        </authorList>
    </citation>
    <scope>NUCLEOTIDE SEQUENCE [LARGE SCALE GENOMIC DNA]</scope>
    <source>
        <strain evidence="8 9">DSM 13574</strain>
    </source>
</reference>
<dbReference type="NCBIfam" id="TIGR03955">
    <property type="entry name" value="rSAM_HydG"/>
    <property type="match status" value="1"/>
</dbReference>
<keyword evidence="4" id="KW-0479">Metal-binding</keyword>
<dbReference type="GO" id="GO:0051539">
    <property type="term" value="F:4 iron, 4 sulfur cluster binding"/>
    <property type="evidence" value="ECO:0007669"/>
    <property type="project" value="UniProtKB-KW"/>
</dbReference>
<proteinExistence type="predicted"/>
<evidence type="ECO:0000256" key="3">
    <source>
        <dbReference type="ARBA" id="ARBA00022691"/>
    </source>
</evidence>
<feature type="domain" description="Radical SAM core" evidence="7">
    <location>
        <begin position="79"/>
        <end position="311"/>
    </location>
</feature>
<sequence length="471" mass="54257">MFWIRDKENQKPFIKEDEIFNLLEETKSPSKLKVRDIIQKSLSKERLNPDEVATLLNVEDDDTLEEIFEGARTLKRNVYGNRIVFFAPLYIGNKCINNCEYCGFRSSNTEIYRNSLSFEQLEKEVKVLEDKGHKRLILVYGEHPDYDADFIAKTVETVYKTKNRNGEIRRVNINAAPQTINDYKKIKEVGIGTFQIFQETYHFDTYKKVHPKGPKSSYIWRLYGLDRAVVAGIDDVGIGALFGLYDYKFEVMGLLYHTIHLEERFGFGPHTISFPRIEPALNTPLSEQPPYLVNDNEFKKIVAILRLAVPYTGLILTAREPSHIRNEVLKLGVSQIDAGSNIGIGAYSTEDQQAYKKSQFTLGDQRSLDAVINELAIEGYLPSFCTACYRMGRTGEHFMEFAIPGFVKRFCTPNAILTLLEYAQDYAPENTRISIEKRIEEELKVMKEGPLKEKLLERMDLVKAGRRDLYF</sequence>
<evidence type="ECO:0000256" key="5">
    <source>
        <dbReference type="ARBA" id="ARBA00023004"/>
    </source>
</evidence>
<dbReference type="Pfam" id="PF04055">
    <property type="entry name" value="Radical_SAM"/>
    <property type="match status" value="1"/>
</dbReference>
<dbReference type="InterPro" id="IPR013785">
    <property type="entry name" value="Aldolase_TIM"/>
</dbReference>
<dbReference type="SFLD" id="SFLDG01060">
    <property type="entry name" value="BATS_domain_containing"/>
    <property type="match status" value="1"/>
</dbReference>
<dbReference type="InterPro" id="IPR007197">
    <property type="entry name" value="rSAM"/>
</dbReference>